<dbReference type="RefSeq" id="WP_122918573.1">
    <property type="nucleotide sequence ID" value="NZ_RHHQ01000012.1"/>
</dbReference>
<proteinExistence type="predicted"/>
<keyword evidence="3" id="KW-1185">Reference proteome</keyword>
<dbReference type="SUPFAM" id="SSF52200">
    <property type="entry name" value="Toll/Interleukin receptor TIR domain"/>
    <property type="match status" value="1"/>
</dbReference>
<dbReference type="InterPro" id="IPR011990">
    <property type="entry name" value="TPR-like_helical_dom_sf"/>
</dbReference>
<evidence type="ECO:0000313" key="2">
    <source>
        <dbReference type="EMBL" id="RNB86876.1"/>
    </source>
</evidence>
<evidence type="ECO:0000313" key="3">
    <source>
        <dbReference type="Proteomes" id="UP000271031"/>
    </source>
</evidence>
<gene>
    <name evidence="2" type="ORF">EDM56_14235</name>
</gene>
<dbReference type="PROSITE" id="PS50104">
    <property type="entry name" value="TIR"/>
    <property type="match status" value="1"/>
</dbReference>
<dbReference type="EMBL" id="RHHQ01000012">
    <property type="protein sequence ID" value="RNB86876.1"/>
    <property type="molecule type" value="Genomic_DNA"/>
</dbReference>
<dbReference type="InterPro" id="IPR000157">
    <property type="entry name" value="TIR_dom"/>
</dbReference>
<dbReference type="GO" id="GO:0007165">
    <property type="term" value="P:signal transduction"/>
    <property type="evidence" value="ECO:0007669"/>
    <property type="project" value="InterPro"/>
</dbReference>
<evidence type="ECO:0000259" key="1">
    <source>
        <dbReference type="PROSITE" id="PS50104"/>
    </source>
</evidence>
<dbReference type="SUPFAM" id="SSF48452">
    <property type="entry name" value="TPR-like"/>
    <property type="match status" value="1"/>
</dbReference>
<dbReference type="Pfam" id="PF13676">
    <property type="entry name" value="TIR_2"/>
    <property type="match status" value="1"/>
</dbReference>
<feature type="domain" description="TIR" evidence="1">
    <location>
        <begin position="1"/>
        <end position="153"/>
    </location>
</feature>
<dbReference type="OrthoDB" id="8435646at2"/>
<accession>A0A3M8DFV3</accession>
<organism evidence="2 3">
    <name type="scientific">Brevibacillus fluminis</name>
    <dbReference type="NCBI Taxonomy" id="511487"/>
    <lineage>
        <taxon>Bacteria</taxon>
        <taxon>Bacillati</taxon>
        <taxon>Bacillota</taxon>
        <taxon>Bacilli</taxon>
        <taxon>Bacillales</taxon>
        <taxon>Paenibacillaceae</taxon>
        <taxon>Brevibacillus</taxon>
    </lineage>
</organism>
<reference evidence="2 3" key="1">
    <citation type="submission" date="2018-10" db="EMBL/GenBank/DDBJ databases">
        <title>Phylogenomics of Brevibacillus.</title>
        <authorList>
            <person name="Dunlap C."/>
        </authorList>
    </citation>
    <scope>NUCLEOTIDE SEQUENCE [LARGE SCALE GENOMIC DNA]</scope>
    <source>
        <strain evidence="2 3">JCM 15716</strain>
    </source>
</reference>
<dbReference type="Proteomes" id="UP000271031">
    <property type="component" value="Unassembled WGS sequence"/>
</dbReference>
<dbReference type="Gene3D" id="1.25.40.10">
    <property type="entry name" value="Tetratricopeptide repeat domain"/>
    <property type="match status" value="1"/>
</dbReference>
<sequence>MNKIFLSHSSVDKDYVRPIAMYFGNDRAAFDEFTFESGMQTITEIFKSIDKTDIFVYFISESALNSEWVKEEINQAQEKLQDNRQKLSQIFPIIIDENIKHSDSRIPSFLRTGMFAYNLRHINNFRIACKKIESQLTLLTMRQNEIFSLKYDFFYGRDLEKKAFKDCFEERTIEGKIKHIKCLVVSGIDGIGRKAYVRGTLKDTGLMEKHYFPSVISLDKSEGIEDFIIKVSDLGFGEYTIPDFQTITALDDKIRILADLLITVQKYLEHITIEDHFCLIDETGSFKFWFEKALEQINNQIVLSVISNVSLDAFRYRRHSYIFHCSLEELGASDTVGFLRTLSKLNDVPFEENDLDAVAPVLTGYPPQVVYCTDLAKENSIKFVTNNQYLVSEMPNISSGKMIDLVIETNLKDEYFGFLAFLARFGSTPVGLVNLVIEANNNYKLILSKLKKFNICSHTGATGEYIKLSAVIRDYVQRMNYELTDDIKSILSDRIIQFHEEIQDPEYVDFLDFSELTYLIKENLKQGKTIPERFLYSTLYVQTVLDLYNERQYNRVIEFVESLKTRSGFMYLQEEIQKNIQFYYCSALARKRSLKFEAEVDFFHAENDYYRYNFLKGFSARLKGQYARAERYLNNVLRKNFNHHNARRELVIVYTSMQDYDVALELAKINYHRSPENIYHIQAYFDCMIRQPKSKLDNRAIEGMLNTARAVQRNKPAEIYYQLEAKAAAFLEDDKKRSIDFIREGLKQFTKSLYLYRDMFDIYKHFGDVKGMEESFSLLKEKYHDGHDDQKITVFYRECYLSAYKGNSLPVLKLKIQSNQDLPDEAKSTLLSNIERIYSTVNK</sequence>
<dbReference type="AlphaFoldDB" id="A0A3M8DFV3"/>
<dbReference type="InterPro" id="IPR035897">
    <property type="entry name" value="Toll_tir_struct_dom_sf"/>
</dbReference>
<name>A0A3M8DFV3_9BACL</name>
<comment type="caution">
    <text evidence="2">The sequence shown here is derived from an EMBL/GenBank/DDBJ whole genome shotgun (WGS) entry which is preliminary data.</text>
</comment>
<protein>
    <submittedName>
        <fullName evidence="2">TIR domain-containing protein</fullName>
    </submittedName>
</protein>
<dbReference type="Gene3D" id="3.40.50.10140">
    <property type="entry name" value="Toll/interleukin-1 receptor homology (TIR) domain"/>
    <property type="match status" value="1"/>
</dbReference>